<protein>
    <submittedName>
        <fullName evidence="2">Cupin 2 domain-containing protein</fullName>
    </submittedName>
</protein>
<dbReference type="CDD" id="cd20302">
    <property type="entry name" value="cupin_DAD"/>
    <property type="match status" value="1"/>
</dbReference>
<dbReference type="EMBL" id="JAAQPF010000136">
    <property type="protein sequence ID" value="KAF5714266.1"/>
    <property type="molecule type" value="Genomic_DNA"/>
</dbReference>
<dbReference type="Pfam" id="PF12973">
    <property type="entry name" value="Cupin_7"/>
    <property type="match status" value="1"/>
</dbReference>
<evidence type="ECO:0000313" key="3">
    <source>
        <dbReference type="Proteomes" id="UP000532311"/>
    </source>
</evidence>
<dbReference type="SUPFAM" id="SSF51182">
    <property type="entry name" value="RmlC-like cupins"/>
    <property type="match status" value="1"/>
</dbReference>
<dbReference type="AlphaFoldDB" id="A0A8H6DE72"/>
<proteinExistence type="predicted"/>
<comment type="caution">
    <text evidence="2">The sequence shown here is derived from an EMBL/GenBank/DDBJ whole genome shotgun (WGS) entry which is preliminary data.</text>
</comment>
<dbReference type="InterPro" id="IPR025979">
    <property type="entry name" value="ChrR-like_cupin_dom"/>
</dbReference>
<feature type="domain" description="ChrR-like cupin" evidence="1">
    <location>
        <begin position="53"/>
        <end position="152"/>
    </location>
</feature>
<reference evidence="2 3" key="1">
    <citation type="submission" date="2020-05" db="EMBL/GenBank/DDBJ databases">
        <title>Identification and distribution of gene clusters putatively required for synthesis of sphingolipid metabolism inhibitors in phylogenetically diverse species of the filamentous fungus Fusarium.</title>
        <authorList>
            <person name="Kim H.-S."/>
            <person name="Busman M."/>
            <person name="Brown D.W."/>
            <person name="Divon H."/>
            <person name="Uhlig S."/>
            <person name="Proctor R.H."/>
        </authorList>
    </citation>
    <scope>NUCLEOTIDE SEQUENCE [LARGE SCALE GENOMIC DNA]</scope>
    <source>
        <strain evidence="2 3">NRRL 26131</strain>
    </source>
</reference>
<keyword evidence="3" id="KW-1185">Reference proteome</keyword>
<name>A0A8H6DE72_9HYPO</name>
<accession>A0A8H6DE72</accession>
<evidence type="ECO:0000259" key="1">
    <source>
        <dbReference type="Pfam" id="PF12973"/>
    </source>
</evidence>
<dbReference type="Proteomes" id="UP000532311">
    <property type="component" value="Unassembled WGS sequence"/>
</dbReference>
<sequence>MATITQTITTIANTSKKEELKERADQAAVPYRGPRLPAVPDDLVVPGIFDSECDERLWVPQAPDVWFRPLLLSVSGGYFANVLRVRRSGILSRHRHAGCVHATVLKGRWHYLEHPWWATEAGYVFEPPGDIHTLEVPEDVKEMVTMFHVTGAYIYVDPDGNPVGVEDVFSKLDKARKHYEVVGLGASFADQFVRQKNS</sequence>
<gene>
    <name evidence="2" type="ORF">FGLOB1_3584</name>
</gene>
<dbReference type="InterPro" id="IPR011051">
    <property type="entry name" value="RmlC_Cupin_sf"/>
</dbReference>
<dbReference type="Gene3D" id="2.60.120.10">
    <property type="entry name" value="Jelly Rolls"/>
    <property type="match status" value="1"/>
</dbReference>
<dbReference type="InterPro" id="IPR014710">
    <property type="entry name" value="RmlC-like_jellyroll"/>
</dbReference>
<evidence type="ECO:0000313" key="2">
    <source>
        <dbReference type="EMBL" id="KAF5714266.1"/>
    </source>
</evidence>
<organism evidence="2 3">
    <name type="scientific">Fusarium globosum</name>
    <dbReference type="NCBI Taxonomy" id="78864"/>
    <lineage>
        <taxon>Eukaryota</taxon>
        <taxon>Fungi</taxon>
        <taxon>Dikarya</taxon>
        <taxon>Ascomycota</taxon>
        <taxon>Pezizomycotina</taxon>
        <taxon>Sordariomycetes</taxon>
        <taxon>Hypocreomycetidae</taxon>
        <taxon>Hypocreales</taxon>
        <taxon>Nectriaceae</taxon>
        <taxon>Fusarium</taxon>
        <taxon>Fusarium fujikuroi species complex</taxon>
    </lineage>
</organism>